<keyword evidence="1" id="KW-0732">Signal</keyword>
<sequence>MRTGINHLVVALTLIINCSATKYLLDDFLPTPSPNDYSANVQRYHEQHPTVPLSVSKSQASDCGSVDAFFPPVQPAENHPISDFVKQRSTQRQSELDQMHYEFGQRHSGANQMQHKINSHTFNPQTAPEIPLVPARMEMSSKEELRRNLKRIHFDLVSAPSMSSPSSKFSLSGYTPGCSVFEDWWAHHVTRTIRSGYLVPYVVPPPTSTDDGTIGQSCPSNSLVSSVTSRSINPANQGAMLETSTTMPSLNPIPQHMAPANLFASGGNPTQSRFSTPVYPSSTWRSKNVVTDTAMFNSDDPRMPPPSFRVPRKFMINGQKDSASEDGIIQKKSKSEVLEFDRAIFTSPKVSTPENPSCQSNILVMLDFLSGLNHQEKLVMTEDQFVKYHTMACRTSTEGQHGIEGFAAAEEMLTKNMNVCGKT</sequence>
<reference evidence="2" key="2">
    <citation type="submission" date="2016-05" db="EMBL/GenBank/DDBJ databases">
        <title>Comparative analysis highlights variable genome content of wheat rusts and divergence of the mating loci.</title>
        <authorList>
            <person name="Cuomo C.A."/>
            <person name="Bakkeren G."/>
            <person name="Szabo L."/>
            <person name="Khalil H."/>
            <person name="Joly D."/>
            <person name="Goldberg J."/>
            <person name="Young S."/>
            <person name="Zeng Q."/>
            <person name="Fellers J."/>
        </authorList>
    </citation>
    <scope>NUCLEOTIDE SEQUENCE [LARGE SCALE GENOMIC DNA]</scope>
    <source>
        <strain evidence="2">1-1 BBBD Race 1</strain>
    </source>
</reference>
<dbReference type="EnsemblFungi" id="PTTG_28453-t43_1">
    <property type="protein sequence ID" value="PTTG_28453-t43_1-p1"/>
    <property type="gene ID" value="PTTG_28453"/>
</dbReference>
<reference evidence="3" key="4">
    <citation type="submission" date="2025-05" db="UniProtKB">
        <authorList>
            <consortium name="EnsemblFungi"/>
        </authorList>
    </citation>
    <scope>IDENTIFICATION</scope>
    <source>
        <strain evidence="3">isolate 1-1 / race 1 (BBBD)</strain>
    </source>
</reference>
<evidence type="ECO:0000313" key="2">
    <source>
        <dbReference type="EMBL" id="OAV90043.1"/>
    </source>
</evidence>
<organism evidence="2">
    <name type="scientific">Puccinia triticina (isolate 1-1 / race 1 (BBBD))</name>
    <name type="common">Brown leaf rust fungus</name>
    <dbReference type="NCBI Taxonomy" id="630390"/>
    <lineage>
        <taxon>Eukaryota</taxon>
        <taxon>Fungi</taxon>
        <taxon>Dikarya</taxon>
        <taxon>Basidiomycota</taxon>
        <taxon>Pucciniomycotina</taxon>
        <taxon>Pucciniomycetes</taxon>
        <taxon>Pucciniales</taxon>
        <taxon>Pucciniaceae</taxon>
        <taxon>Puccinia</taxon>
    </lineage>
</organism>
<dbReference type="Proteomes" id="UP000005240">
    <property type="component" value="Unassembled WGS sequence"/>
</dbReference>
<name>A0A180GDM1_PUCT1</name>
<feature type="chain" id="PRO_5008109796" evidence="1">
    <location>
        <begin position="21"/>
        <end position="423"/>
    </location>
</feature>
<reference evidence="2" key="1">
    <citation type="submission" date="2009-11" db="EMBL/GenBank/DDBJ databases">
        <authorList>
            <consortium name="The Broad Institute Genome Sequencing Platform"/>
            <person name="Ward D."/>
            <person name="Feldgarden M."/>
            <person name="Earl A."/>
            <person name="Young S.K."/>
            <person name="Zeng Q."/>
            <person name="Koehrsen M."/>
            <person name="Alvarado L."/>
            <person name="Berlin A."/>
            <person name="Bochicchio J."/>
            <person name="Borenstein D."/>
            <person name="Chapman S.B."/>
            <person name="Chen Z."/>
            <person name="Engels R."/>
            <person name="Freedman E."/>
            <person name="Gellesch M."/>
            <person name="Goldberg J."/>
            <person name="Griggs A."/>
            <person name="Gujja S."/>
            <person name="Heilman E."/>
            <person name="Heiman D."/>
            <person name="Hepburn T."/>
            <person name="Howarth C."/>
            <person name="Jen D."/>
            <person name="Larson L."/>
            <person name="Lewis B."/>
            <person name="Mehta T."/>
            <person name="Park D."/>
            <person name="Pearson M."/>
            <person name="Roberts A."/>
            <person name="Saif S."/>
            <person name="Shea T."/>
            <person name="Shenoy N."/>
            <person name="Sisk P."/>
            <person name="Stolte C."/>
            <person name="Sykes S."/>
            <person name="Thomson T."/>
            <person name="Walk T."/>
            <person name="White J."/>
            <person name="Yandava C."/>
            <person name="Izard J."/>
            <person name="Baranova O.V."/>
            <person name="Blanton J.M."/>
            <person name="Tanner A.C."/>
            <person name="Dewhirst F.E."/>
            <person name="Haas B."/>
            <person name="Nusbaum C."/>
            <person name="Birren B."/>
        </authorList>
    </citation>
    <scope>NUCLEOTIDE SEQUENCE [LARGE SCALE GENOMIC DNA]</scope>
    <source>
        <strain evidence="2">1-1 BBBD Race 1</strain>
    </source>
</reference>
<proteinExistence type="predicted"/>
<accession>A0A180GDM1</accession>
<gene>
    <name evidence="2" type="ORF">PTTG_28453</name>
</gene>
<keyword evidence="4" id="KW-1185">Reference proteome</keyword>
<reference evidence="3 4" key="3">
    <citation type="journal article" date="2017" name="G3 (Bethesda)">
        <title>Comparative analysis highlights variable genome content of wheat rusts and divergence of the mating loci.</title>
        <authorList>
            <person name="Cuomo C.A."/>
            <person name="Bakkeren G."/>
            <person name="Khalil H.B."/>
            <person name="Panwar V."/>
            <person name="Joly D."/>
            <person name="Linning R."/>
            <person name="Sakthikumar S."/>
            <person name="Song X."/>
            <person name="Adiconis X."/>
            <person name="Fan L."/>
            <person name="Goldberg J.M."/>
            <person name="Levin J.Z."/>
            <person name="Young S."/>
            <person name="Zeng Q."/>
            <person name="Anikster Y."/>
            <person name="Bruce M."/>
            <person name="Wang M."/>
            <person name="Yin C."/>
            <person name="McCallum B."/>
            <person name="Szabo L.J."/>
            <person name="Hulbert S."/>
            <person name="Chen X."/>
            <person name="Fellers J.P."/>
        </authorList>
    </citation>
    <scope>NUCLEOTIDE SEQUENCE</scope>
    <source>
        <strain evidence="3">isolate 1-1 / race 1 (BBBD)</strain>
        <strain evidence="4">Isolate 1-1 / race 1 (BBBD)</strain>
    </source>
</reference>
<feature type="signal peptide" evidence="1">
    <location>
        <begin position="1"/>
        <end position="20"/>
    </location>
</feature>
<evidence type="ECO:0000256" key="1">
    <source>
        <dbReference type="SAM" id="SignalP"/>
    </source>
</evidence>
<protein>
    <submittedName>
        <fullName evidence="2 3">Uncharacterized protein</fullName>
    </submittedName>
</protein>
<evidence type="ECO:0000313" key="3">
    <source>
        <dbReference type="EnsemblFungi" id="PTTG_28453-t43_1-p1"/>
    </source>
</evidence>
<dbReference type="EMBL" id="ADAS02000110">
    <property type="protein sequence ID" value="OAV90043.1"/>
    <property type="molecule type" value="Genomic_DNA"/>
</dbReference>
<dbReference type="VEuPathDB" id="FungiDB:PTTG_28453"/>
<dbReference type="AlphaFoldDB" id="A0A180GDM1"/>
<evidence type="ECO:0000313" key="4">
    <source>
        <dbReference type="Proteomes" id="UP000005240"/>
    </source>
</evidence>